<keyword evidence="2" id="KW-1185">Reference proteome</keyword>
<evidence type="ECO:0000313" key="1">
    <source>
        <dbReference type="EMBL" id="MBE9116940.1"/>
    </source>
</evidence>
<proteinExistence type="predicted"/>
<accession>A0A8J7JBN0</accession>
<dbReference type="InterPro" id="IPR035901">
    <property type="entry name" value="GIY-YIG_endonuc_sf"/>
</dbReference>
<gene>
    <name evidence="1" type="ORF">IQ249_13615</name>
</gene>
<dbReference type="Proteomes" id="UP000654482">
    <property type="component" value="Unassembled WGS sequence"/>
</dbReference>
<sequence length="88" mass="10050">MSSGIYAVAHVGDKKIFVGEASRLSILWLPILAQLNSGNHPNLELQKAWNKEGGKRRFSFHLKQDIIRDREIIGSQRLRIAEDPKKQE</sequence>
<dbReference type="AlphaFoldDB" id="A0A8J7JBN0"/>
<protein>
    <submittedName>
        <fullName evidence="1">Uncharacterized protein</fullName>
    </submittedName>
</protein>
<organism evidence="1 2">
    <name type="scientific">Lusitaniella coriacea LEGE 07157</name>
    <dbReference type="NCBI Taxonomy" id="945747"/>
    <lineage>
        <taxon>Bacteria</taxon>
        <taxon>Bacillati</taxon>
        <taxon>Cyanobacteriota</taxon>
        <taxon>Cyanophyceae</taxon>
        <taxon>Spirulinales</taxon>
        <taxon>Lusitaniellaceae</taxon>
        <taxon>Lusitaniella</taxon>
    </lineage>
</organism>
<dbReference type="SUPFAM" id="SSF82771">
    <property type="entry name" value="GIY-YIG endonuclease"/>
    <property type="match status" value="1"/>
</dbReference>
<name>A0A8J7JBN0_9CYAN</name>
<reference evidence="1" key="1">
    <citation type="submission" date="2020-10" db="EMBL/GenBank/DDBJ databases">
        <authorList>
            <person name="Castelo-Branco R."/>
            <person name="Eusebio N."/>
            <person name="Adriana R."/>
            <person name="Vieira A."/>
            <person name="Brugerolle De Fraissinette N."/>
            <person name="Rezende De Castro R."/>
            <person name="Schneider M.P."/>
            <person name="Vasconcelos V."/>
            <person name="Leao P.N."/>
        </authorList>
    </citation>
    <scope>NUCLEOTIDE SEQUENCE</scope>
    <source>
        <strain evidence="1">LEGE 07157</strain>
    </source>
</reference>
<evidence type="ECO:0000313" key="2">
    <source>
        <dbReference type="Proteomes" id="UP000654482"/>
    </source>
</evidence>
<dbReference type="Gene3D" id="3.40.1440.10">
    <property type="entry name" value="GIY-YIG endonuclease"/>
    <property type="match status" value="1"/>
</dbReference>
<dbReference type="RefSeq" id="WP_194030034.1">
    <property type="nucleotide sequence ID" value="NZ_JADEWZ010000019.1"/>
</dbReference>
<dbReference type="EMBL" id="JADEWZ010000019">
    <property type="protein sequence ID" value="MBE9116940.1"/>
    <property type="molecule type" value="Genomic_DNA"/>
</dbReference>
<comment type="caution">
    <text evidence="1">The sequence shown here is derived from an EMBL/GenBank/DDBJ whole genome shotgun (WGS) entry which is preliminary data.</text>
</comment>